<dbReference type="AlphaFoldDB" id="A0A7W7YIZ5"/>
<keyword evidence="3" id="KW-0378">Hydrolase</keyword>
<gene>
    <name evidence="3" type="ORF">HNQ64_001323</name>
</gene>
<dbReference type="GO" id="GO:0004622">
    <property type="term" value="F:phosphatidylcholine lysophospholipase activity"/>
    <property type="evidence" value="ECO:0007669"/>
    <property type="project" value="UniProtKB-EC"/>
</dbReference>
<organism evidence="3 4">
    <name type="scientific">Prosthecobacter dejongeii</name>
    <dbReference type="NCBI Taxonomy" id="48465"/>
    <lineage>
        <taxon>Bacteria</taxon>
        <taxon>Pseudomonadati</taxon>
        <taxon>Verrucomicrobiota</taxon>
        <taxon>Verrucomicrobiia</taxon>
        <taxon>Verrucomicrobiales</taxon>
        <taxon>Verrucomicrobiaceae</taxon>
        <taxon>Prosthecobacter</taxon>
    </lineage>
</organism>
<evidence type="ECO:0000259" key="2">
    <source>
        <dbReference type="Pfam" id="PF13472"/>
    </source>
</evidence>
<dbReference type="SUPFAM" id="SSF52266">
    <property type="entry name" value="SGNH hydrolase"/>
    <property type="match status" value="1"/>
</dbReference>
<name>A0A7W7YIZ5_9BACT</name>
<dbReference type="Pfam" id="PF13472">
    <property type="entry name" value="Lipase_GDSL_2"/>
    <property type="match status" value="1"/>
</dbReference>
<proteinExistence type="predicted"/>
<dbReference type="EMBL" id="JACHIF010000002">
    <property type="protein sequence ID" value="MBB5037081.1"/>
    <property type="molecule type" value="Genomic_DNA"/>
</dbReference>
<protein>
    <submittedName>
        <fullName evidence="3">Acyl-CoA thioesterase-1</fullName>
        <ecNumber evidence="3">3.1.1.5</ecNumber>
        <ecNumber evidence="3">3.1.2.-</ecNumber>
    </submittedName>
</protein>
<dbReference type="InterPro" id="IPR036514">
    <property type="entry name" value="SGNH_hydro_sf"/>
</dbReference>
<feature type="signal peptide" evidence="1">
    <location>
        <begin position="1"/>
        <end position="21"/>
    </location>
</feature>
<dbReference type="PANTHER" id="PTHR30383">
    <property type="entry name" value="THIOESTERASE 1/PROTEASE 1/LYSOPHOSPHOLIPASE L1"/>
    <property type="match status" value="1"/>
</dbReference>
<dbReference type="Proteomes" id="UP000534294">
    <property type="component" value="Unassembled WGS sequence"/>
</dbReference>
<evidence type="ECO:0000313" key="3">
    <source>
        <dbReference type="EMBL" id="MBB5037081.1"/>
    </source>
</evidence>
<evidence type="ECO:0000256" key="1">
    <source>
        <dbReference type="SAM" id="SignalP"/>
    </source>
</evidence>
<feature type="domain" description="SGNH hydrolase-type esterase" evidence="2">
    <location>
        <begin position="90"/>
        <end position="212"/>
    </location>
</feature>
<keyword evidence="4" id="KW-1185">Reference proteome</keyword>
<dbReference type="EC" id="3.1.1.5" evidence="3"/>
<feature type="chain" id="PRO_5030920484" evidence="1">
    <location>
        <begin position="22"/>
        <end position="231"/>
    </location>
</feature>
<keyword evidence="1" id="KW-0732">Signal</keyword>
<dbReference type="EC" id="3.1.2.-" evidence="3"/>
<dbReference type="Gene3D" id="3.40.50.1110">
    <property type="entry name" value="SGNH hydrolase"/>
    <property type="match status" value="1"/>
</dbReference>
<dbReference type="InterPro" id="IPR051532">
    <property type="entry name" value="Ester_Hydrolysis_Enzymes"/>
</dbReference>
<dbReference type="RefSeq" id="WP_184206617.1">
    <property type="nucleotide sequence ID" value="NZ_JACHIF010000002.1"/>
</dbReference>
<comment type="caution">
    <text evidence="3">The sequence shown here is derived from an EMBL/GenBank/DDBJ whole genome shotgun (WGS) entry which is preliminary data.</text>
</comment>
<dbReference type="InterPro" id="IPR013830">
    <property type="entry name" value="SGNH_hydro"/>
</dbReference>
<accession>A0A7W7YIZ5</accession>
<dbReference type="CDD" id="cd00229">
    <property type="entry name" value="SGNH_hydrolase"/>
    <property type="match status" value="1"/>
</dbReference>
<dbReference type="PANTHER" id="PTHR30383:SF26">
    <property type="entry name" value="SGNH HYDROLASE-TYPE ESTERASE DOMAIN-CONTAINING PROTEIN"/>
    <property type="match status" value="1"/>
</dbReference>
<sequence>MKLRPLLLSLLSLALVAPAWSQETKAPAKKAVPNPSLLPVQDVAGLPRVLLIGDSISMGYTLPTRKLLEGVANVHRIPQNGGPTKNGVANIEKWLGNSKWAVIHFNWGIHDLKFMPDGKRQVEAADYEANLRTLVTRLQKTGAKLIWATTTPIPKGPLLPPREFGEVSEYNAIAAKVMQENGVTINDLNAWITPKLPEMQKQQDVHYHEAGSEYLAQKVAQEIKAALAGAK</sequence>
<reference evidence="3 4" key="1">
    <citation type="submission" date="2020-08" db="EMBL/GenBank/DDBJ databases">
        <title>Genomic Encyclopedia of Type Strains, Phase IV (KMG-IV): sequencing the most valuable type-strain genomes for metagenomic binning, comparative biology and taxonomic classification.</title>
        <authorList>
            <person name="Goeker M."/>
        </authorList>
    </citation>
    <scope>NUCLEOTIDE SEQUENCE [LARGE SCALE GENOMIC DNA]</scope>
    <source>
        <strain evidence="3 4">DSM 12251</strain>
    </source>
</reference>
<evidence type="ECO:0000313" key="4">
    <source>
        <dbReference type="Proteomes" id="UP000534294"/>
    </source>
</evidence>